<dbReference type="Gene3D" id="1.10.3720.10">
    <property type="entry name" value="MetI-like"/>
    <property type="match status" value="1"/>
</dbReference>
<evidence type="ECO:0000256" key="5">
    <source>
        <dbReference type="ARBA" id="ARBA00022692"/>
    </source>
</evidence>
<keyword evidence="5 8" id="KW-0812">Transmembrane</keyword>
<keyword evidence="3 8" id="KW-0813">Transport</keyword>
<dbReference type="Proteomes" id="UP000222296">
    <property type="component" value="Chromosome Linear"/>
</dbReference>
<reference evidence="10 11" key="1">
    <citation type="journal article" date="2017" name="Genome Announc.">
        <title>Draft Genome Sequence of Agrobacterium tumefaciens Biovar 1 Strain 186, Isolated from Walnut.</title>
        <authorList>
            <person name="Poret-Peterson A.T."/>
            <person name="Bhatnagar S."/>
            <person name="McClean A.E."/>
            <person name="Kluepfel D.A."/>
        </authorList>
    </citation>
    <scope>NUCLEOTIDE SEQUENCE [LARGE SCALE GENOMIC DNA]</scope>
    <source>
        <strain evidence="10 11">186</strain>
    </source>
</reference>
<feature type="transmembrane region" description="Helical" evidence="8">
    <location>
        <begin position="120"/>
        <end position="136"/>
    </location>
</feature>
<dbReference type="NCBIfam" id="TIGR01726">
    <property type="entry name" value="HEQRo_perm_3TM"/>
    <property type="match status" value="1"/>
</dbReference>
<keyword evidence="6 8" id="KW-1133">Transmembrane helix</keyword>
<dbReference type="PANTHER" id="PTHR30614:SF41">
    <property type="entry name" value="INNER MEMBRANE AMINO-ACID ABC TRANSPORTER PERMEASE PROTEIN YHDY"/>
    <property type="match status" value="1"/>
</dbReference>
<evidence type="ECO:0000256" key="4">
    <source>
        <dbReference type="ARBA" id="ARBA00022475"/>
    </source>
</evidence>
<dbReference type="GO" id="GO:0043190">
    <property type="term" value="C:ATP-binding cassette (ABC) transporter complex"/>
    <property type="evidence" value="ECO:0007669"/>
    <property type="project" value="InterPro"/>
</dbReference>
<dbReference type="SUPFAM" id="SSF161098">
    <property type="entry name" value="MetI-like"/>
    <property type="match status" value="1"/>
</dbReference>
<evidence type="ECO:0000259" key="9">
    <source>
        <dbReference type="PROSITE" id="PS50928"/>
    </source>
</evidence>
<dbReference type="Pfam" id="PF00528">
    <property type="entry name" value="BPD_transp_1"/>
    <property type="match status" value="1"/>
</dbReference>
<comment type="similarity">
    <text evidence="2">Belongs to the binding-protein-dependent transport system permease family. HisMQ subfamily.</text>
</comment>
<sequence length="368" mass="40303">MTRHTGNIFAHRLHGRLGKLQSGLFGTLSNTAITLLTLATLTWLLPPFFRWALLDATWSGTSADCGARDGACWAFIAAKLRFILFAFYPPELQWRPALVILILVALLVTSALPRFWRKELLLGWPVAALVSWMLLTGSPGNSPVPSNQWGGLPVTLFVWAICFASATPIAILLALARRSNLGGLRTLSIVYIEVMRGTPMVAILYVAMLILPMALPDAQFDKMIRAMIMITLFWAAYIAEVVRAGLQAIPSGQQEAATALGIGYWRTMHLVVLPQALRIVIPGMVNLAIGFLLATSLLAVIGIFDLLNAARAAATDPGWLGFYNEAYLLVALLYFAICFGASRYSLWLERLLGNRPTRGNDNSLMGVF</sequence>
<comment type="subcellular location">
    <subcellularLocation>
        <location evidence="1">Cell inner membrane</location>
        <topology evidence="1">Multi-pass membrane protein</topology>
    </subcellularLocation>
    <subcellularLocation>
        <location evidence="8">Cell membrane</location>
        <topology evidence="8">Multi-pass membrane protein</topology>
    </subcellularLocation>
</comment>
<accession>A0AAP9E8Q0</accession>
<feature type="domain" description="ABC transmembrane type-1" evidence="9">
    <location>
        <begin position="152"/>
        <end position="341"/>
    </location>
</feature>
<dbReference type="PROSITE" id="PS50928">
    <property type="entry name" value="ABC_TM1"/>
    <property type="match status" value="1"/>
</dbReference>
<evidence type="ECO:0000313" key="11">
    <source>
        <dbReference type="Proteomes" id="UP000222296"/>
    </source>
</evidence>
<dbReference type="CDD" id="cd06261">
    <property type="entry name" value="TM_PBP2"/>
    <property type="match status" value="1"/>
</dbReference>
<evidence type="ECO:0000313" key="10">
    <source>
        <dbReference type="EMBL" id="QDY96738.1"/>
    </source>
</evidence>
<proteinExistence type="inferred from homology"/>
<dbReference type="GO" id="GO:0006865">
    <property type="term" value="P:amino acid transport"/>
    <property type="evidence" value="ECO:0007669"/>
    <property type="project" value="TreeGrafter"/>
</dbReference>
<feature type="transmembrane region" description="Helical" evidence="8">
    <location>
        <begin position="156"/>
        <end position="176"/>
    </location>
</feature>
<feature type="transmembrane region" description="Helical" evidence="8">
    <location>
        <begin position="326"/>
        <end position="346"/>
    </location>
</feature>
<dbReference type="InterPro" id="IPR043429">
    <property type="entry name" value="ArtM/GltK/GlnP/TcyL/YhdX-like"/>
</dbReference>
<keyword evidence="7 8" id="KW-0472">Membrane</keyword>
<evidence type="ECO:0000256" key="1">
    <source>
        <dbReference type="ARBA" id="ARBA00004429"/>
    </source>
</evidence>
<feature type="transmembrane region" description="Helical" evidence="8">
    <location>
        <begin position="285"/>
        <end position="306"/>
    </location>
</feature>
<dbReference type="InterPro" id="IPR035906">
    <property type="entry name" value="MetI-like_sf"/>
</dbReference>
<feature type="transmembrane region" description="Helical" evidence="8">
    <location>
        <begin position="28"/>
        <end position="49"/>
    </location>
</feature>
<dbReference type="RefSeq" id="WP_003504155.1">
    <property type="nucleotide sequence ID" value="NZ_CP029045.1"/>
</dbReference>
<evidence type="ECO:0000256" key="8">
    <source>
        <dbReference type="RuleBase" id="RU363032"/>
    </source>
</evidence>
<evidence type="ECO:0000256" key="3">
    <source>
        <dbReference type="ARBA" id="ARBA00022448"/>
    </source>
</evidence>
<evidence type="ECO:0000256" key="6">
    <source>
        <dbReference type="ARBA" id="ARBA00022989"/>
    </source>
</evidence>
<evidence type="ECO:0000256" key="7">
    <source>
        <dbReference type="ARBA" id="ARBA00023136"/>
    </source>
</evidence>
<dbReference type="EMBL" id="CP042275">
    <property type="protein sequence ID" value="QDY96738.1"/>
    <property type="molecule type" value="Genomic_DNA"/>
</dbReference>
<protein>
    <submittedName>
        <fullName evidence="10">Amino acid ABC transporter permease</fullName>
    </submittedName>
</protein>
<dbReference type="PANTHER" id="PTHR30614">
    <property type="entry name" value="MEMBRANE COMPONENT OF AMINO ACID ABC TRANSPORTER"/>
    <property type="match status" value="1"/>
</dbReference>
<dbReference type="GO" id="GO:0022857">
    <property type="term" value="F:transmembrane transporter activity"/>
    <property type="evidence" value="ECO:0007669"/>
    <property type="project" value="InterPro"/>
</dbReference>
<organism evidence="10 11">
    <name type="scientific">Agrobacterium tumefaciens</name>
    <dbReference type="NCBI Taxonomy" id="358"/>
    <lineage>
        <taxon>Bacteria</taxon>
        <taxon>Pseudomonadati</taxon>
        <taxon>Pseudomonadota</taxon>
        <taxon>Alphaproteobacteria</taxon>
        <taxon>Hyphomicrobiales</taxon>
        <taxon>Rhizobiaceae</taxon>
        <taxon>Rhizobium/Agrobacterium group</taxon>
        <taxon>Agrobacterium</taxon>
        <taxon>Agrobacterium tumefaciens complex</taxon>
    </lineage>
</organism>
<keyword evidence="4" id="KW-1003">Cell membrane</keyword>
<gene>
    <name evidence="10" type="ORF">CG010_021760</name>
</gene>
<name>A0AAP9E8Q0_AGRTU</name>
<feature type="transmembrane region" description="Helical" evidence="8">
    <location>
        <begin position="188"/>
        <end position="211"/>
    </location>
</feature>
<evidence type="ECO:0000256" key="2">
    <source>
        <dbReference type="ARBA" id="ARBA00010072"/>
    </source>
</evidence>
<dbReference type="AlphaFoldDB" id="A0AAP9E8Q0"/>
<dbReference type="InterPro" id="IPR010065">
    <property type="entry name" value="AA_ABC_transptr_permease_3TM"/>
</dbReference>
<feature type="transmembrane region" description="Helical" evidence="8">
    <location>
        <begin position="94"/>
        <end position="113"/>
    </location>
</feature>
<feature type="transmembrane region" description="Helical" evidence="8">
    <location>
        <begin position="223"/>
        <end position="242"/>
    </location>
</feature>
<dbReference type="InterPro" id="IPR000515">
    <property type="entry name" value="MetI-like"/>
</dbReference>